<dbReference type="AlphaFoldDB" id="A0A9E5JRN5"/>
<dbReference type="EMBL" id="JAAONZ010000004">
    <property type="protein sequence ID" value="NHO65532.1"/>
    <property type="molecule type" value="Genomic_DNA"/>
</dbReference>
<dbReference type="Gene3D" id="3.40.190.10">
    <property type="entry name" value="Periplasmic binding protein-like II"/>
    <property type="match status" value="2"/>
</dbReference>
<gene>
    <name evidence="7" type="primary">modA</name>
    <name evidence="7" type="ORF">G8770_08275</name>
</gene>
<sequence>MLRTFLQHHTAPTRRALPLSTAIVQILILSAILISGATRAEDIHVAAASNFTATMKDLTRSFEQETGHQVILSFGSSGKFYAQISHGAPFQAFFSADQAKPIALEKAGLAIPGSRITYAEGSLALWSAKPDFANQGEKTLVQRDFRKLALANPRLAPYGQAAMEVLKNLDQVDATRNKWVQGENISQTYQFIDSGNAEMGFVAAPQILKRGKITKGSAWIIPHELYNPIRQDAVILEKGKNSPATHELMEFMRSSRARKIIESYGYAAGAPDQSPKTTIKE</sequence>
<proteinExistence type="inferred from homology"/>
<evidence type="ECO:0000313" key="8">
    <source>
        <dbReference type="Proteomes" id="UP000787472"/>
    </source>
</evidence>
<protein>
    <submittedName>
        <fullName evidence="7">Molybdate ABC transporter substrate-binding protein</fullName>
    </submittedName>
</protein>
<evidence type="ECO:0000313" key="7">
    <source>
        <dbReference type="EMBL" id="NHO65532.1"/>
    </source>
</evidence>
<comment type="subunit">
    <text evidence="5">The complex is composed of two ATP-binding proteins (ModC), two transmembrane proteins (ModB) and a solute-binding protein (ModA).</text>
</comment>
<evidence type="ECO:0000256" key="4">
    <source>
        <dbReference type="ARBA" id="ARBA00022729"/>
    </source>
</evidence>
<dbReference type="InterPro" id="IPR050682">
    <property type="entry name" value="ModA/WtpA"/>
</dbReference>
<evidence type="ECO:0000256" key="1">
    <source>
        <dbReference type="ARBA" id="ARBA00009175"/>
    </source>
</evidence>
<dbReference type="InterPro" id="IPR044084">
    <property type="entry name" value="AvModA-like_subst-bd"/>
</dbReference>
<feature type="binding site" evidence="6">
    <location>
        <position position="77"/>
    </location>
    <ligand>
        <name>molybdate</name>
        <dbReference type="ChEBI" id="CHEBI:36264"/>
    </ligand>
</feature>
<keyword evidence="2 6" id="KW-0500">Molybdenum</keyword>
<dbReference type="GO" id="GO:1901359">
    <property type="term" value="F:tungstate binding"/>
    <property type="evidence" value="ECO:0007669"/>
    <property type="project" value="UniProtKB-ARBA"/>
</dbReference>
<name>A0A9E5JRN5_9GAMM</name>
<dbReference type="RefSeq" id="WP_167184580.1">
    <property type="nucleotide sequence ID" value="NZ_JAAONZ010000004.1"/>
</dbReference>
<evidence type="ECO:0000256" key="3">
    <source>
        <dbReference type="ARBA" id="ARBA00022723"/>
    </source>
</evidence>
<evidence type="ECO:0000256" key="6">
    <source>
        <dbReference type="PIRSR" id="PIRSR004846-1"/>
    </source>
</evidence>
<dbReference type="Pfam" id="PF13531">
    <property type="entry name" value="SBP_bac_11"/>
    <property type="match status" value="1"/>
</dbReference>
<evidence type="ECO:0000256" key="2">
    <source>
        <dbReference type="ARBA" id="ARBA00022505"/>
    </source>
</evidence>
<keyword evidence="4" id="KW-0732">Signal</keyword>
<dbReference type="PANTHER" id="PTHR30632">
    <property type="entry name" value="MOLYBDATE-BINDING PERIPLASMIC PROTEIN"/>
    <property type="match status" value="1"/>
</dbReference>
<comment type="caution">
    <text evidence="7">The sequence shown here is derived from an EMBL/GenBank/DDBJ whole genome shotgun (WGS) entry which is preliminary data.</text>
</comment>
<dbReference type="InterPro" id="IPR005950">
    <property type="entry name" value="ModA"/>
</dbReference>
<dbReference type="GO" id="GO:0015689">
    <property type="term" value="P:molybdate ion transport"/>
    <property type="evidence" value="ECO:0007669"/>
    <property type="project" value="InterPro"/>
</dbReference>
<keyword evidence="3 6" id="KW-0479">Metal-binding</keyword>
<keyword evidence="8" id="KW-1185">Reference proteome</keyword>
<dbReference type="GO" id="GO:0046872">
    <property type="term" value="F:metal ion binding"/>
    <property type="evidence" value="ECO:0007669"/>
    <property type="project" value="UniProtKB-KW"/>
</dbReference>
<dbReference type="SUPFAM" id="SSF53850">
    <property type="entry name" value="Periplasmic binding protein-like II"/>
    <property type="match status" value="1"/>
</dbReference>
<accession>A0A9E5JRN5</accession>
<dbReference type="GO" id="GO:0030973">
    <property type="term" value="F:molybdate ion binding"/>
    <property type="evidence" value="ECO:0007669"/>
    <property type="project" value="InterPro"/>
</dbReference>
<organism evidence="7 8">
    <name type="scientific">Pseudomaricurvus hydrocarbonicus</name>
    <dbReference type="NCBI Taxonomy" id="1470433"/>
    <lineage>
        <taxon>Bacteria</taxon>
        <taxon>Pseudomonadati</taxon>
        <taxon>Pseudomonadota</taxon>
        <taxon>Gammaproteobacteria</taxon>
        <taxon>Cellvibrionales</taxon>
        <taxon>Cellvibrionaceae</taxon>
        <taxon>Pseudomaricurvus</taxon>
    </lineage>
</organism>
<dbReference type="FunFam" id="3.40.190.10:FF:000035">
    <property type="entry name" value="Molybdate ABC transporter substrate-binding protein"/>
    <property type="match status" value="1"/>
</dbReference>
<dbReference type="PIRSF" id="PIRSF004846">
    <property type="entry name" value="ModA"/>
    <property type="match status" value="1"/>
</dbReference>
<comment type="similarity">
    <text evidence="1">Belongs to the bacterial solute-binding protein ModA family.</text>
</comment>
<feature type="binding site" evidence="6">
    <location>
        <position position="185"/>
    </location>
    <ligand>
        <name>molybdate</name>
        <dbReference type="ChEBI" id="CHEBI:36264"/>
    </ligand>
</feature>
<dbReference type="CDD" id="cd13539">
    <property type="entry name" value="PBP2_AvModA"/>
    <property type="match status" value="1"/>
</dbReference>
<dbReference type="NCBIfam" id="TIGR01256">
    <property type="entry name" value="modA"/>
    <property type="match status" value="1"/>
</dbReference>
<dbReference type="PANTHER" id="PTHR30632:SF14">
    <property type="entry name" value="TUNGSTATE_MOLYBDATE_CHROMATE-BINDING PROTEIN MODA"/>
    <property type="match status" value="1"/>
</dbReference>
<evidence type="ECO:0000256" key="5">
    <source>
        <dbReference type="ARBA" id="ARBA00062515"/>
    </source>
</evidence>
<reference evidence="7" key="1">
    <citation type="submission" date="2020-03" db="EMBL/GenBank/DDBJ databases">
        <authorList>
            <person name="Guo F."/>
        </authorList>
    </citation>
    <scope>NUCLEOTIDE SEQUENCE</scope>
    <source>
        <strain evidence="7">JCM 30134</strain>
    </source>
</reference>
<dbReference type="Proteomes" id="UP000787472">
    <property type="component" value="Unassembled WGS sequence"/>
</dbReference>